<dbReference type="EMBL" id="KZ150025">
    <property type="protein sequence ID" value="PZC74824.1"/>
    <property type="molecule type" value="Genomic_DNA"/>
</dbReference>
<dbReference type="AlphaFoldDB" id="A0A2W1BMI1"/>
<proteinExistence type="predicted"/>
<sequence>MNNFARIMQIICHHQRPSLLPTIFGWAFGLISGASAFLTDFLKRRIFSIRRILFFKEQLPNGPQPSCPGNLLVRF</sequence>
<keyword evidence="1" id="KW-0472">Membrane</keyword>
<protein>
    <submittedName>
        <fullName evidence="2">Uncharacterized protein</fullName>
    </submittedName>
</protein>
<organism evidence="2 3">
    <name type="scientific">Helicoverpa armigera</name>
    <name type="common">Cotton bollworm</name>
    <name type="synonym">Heliothis armigera</name>
    <dbReference type="NCBI Taxonomy" id="29058"/>
    <lineage>
        <taxon>Eukaryota</taxon>
        <taxon>Metazoa</taxon>
        <taxon>Ecdysozoa</taxon>
        <taxon>Arthropoda</taxon>
        <taxon>Hexapoda</taxon>
        <taxon>Insecta</taxon>
        <taxon>Pterygota</taxon>
        <taxon>Neoptera</taxon>
        <taxon>Endopterygota</taxon>
        <taxon>Lepidoptera</taxon>
        <taxon>Glossata</taxon>
        <taxon>Ditrysia</taxon>
        <taxon>Noctuoidea</taxon>
        <taxon>Noctuidae</taxon>
        <taxon>Heliothinae</taxon>
        <taxon>Helicoverpa</taxon>
    </lineage>
</organism>
<reference evidence="2 3" key="1">
    <citation type="journal article" date="2017" name="BMC Biol.">
        <title>Genomic innovations, transcriptional plasticity and gene loss underlying the evolution and divergence of two highly polyphagous and invasive Helicoverpa pest species.</title>
        <authorList>
            <person name="Pearce S.L."/>
            <person name="Clarke D.F."/>
            <person name="East P.D."/>
            <person name="Elfekih S."/>
            <person name="Gordon K.H."/>
            <person name="Jermiin L.S."/>
            <person name="McGaughran A."/>
            <person name="Oakeshott J.G."/>
            <person name="Papanikolaou A."/>
            <person name="Perera O.P."/>
            <person name="Rane R.V."/>
            <person name="Richards S."/>
            <person name="Tay W.T."/>
            <person name="Walsh T.K."/>
            <person name="Anderson A."/>
            <person name="Anderson C.J."/>
            <person name="Asgari S."/>
            <person name="Board P.G."/>
            <person name="Bretschneider A."/>
            <person name="Campbell P.M."/>
            <person name="Chertemps T."/>
            <person name="Christeller J.T."/>
            <person name="Coppin C.W."/>
            <person name="Downes S.J."/>
            <person name="Duan G."/>
            <person name="Farnsworth C.A."/>
            <person name="Good R.T."/>
            <person name="Han L.B."/>
            <person name="Han Y.C."/>
            <person name="Hatje K."/>
            <person name="Horne I."/>
            <person name="Huang Y.P."/>
            <person name="Hughes D.S."/>
            <person name="Jacquin-Joly E."/>
            <person name="James W."/>
            <person name="Jhangiani S."/>
            <person name="Kollmar M."/>
            <person name="Kuwar S.S."/>
            <person name="Li S."/>
            <person name="Liu N.Y."/>
            <person name="Maibeche M.T."/>
            <person name="Miller J.R."/>
            <person name="Montagne N."/>
            <person name="Perry T."/>
            <person name="Qu J."/>
            <person name="Song S.V."/>
            <person name="Sutton G.G."/>
            <person name="Vogel H."/>
            <person name="Walenz B.P."/>
            <person name="Xu W."/>
            <person name="Zhang H.J."/>
            <person name="Zou Z."/>
            <person name="Batterham P."/>
            <person name="Edwards O.R."/>
            <person name="Feyereisen R."/>
            <person name="Gibbs R.A."/>
            <person name="Heckel D.G."/>
            <person name="McGrath A."/>
            <person name="Robin C."/>
            <person name="Scherer S.E."/>
            <person name="Worley K.C."/>
            <person name="Wu Y.D."/>
        </authorList>
    </citation>
    <scope>NUCLEOTIDE SEQUENCE [LARGE SCALE GENOMIC DNA]</scope>
    <source>
        <strain evidence="2">Harm_GR_Male_#8</strain>
        <tissue evidence="2">Whole organism</tissue>
    </source>
</reference>
<keyword evidence="1" id="KW-0812">Transmembrane</keyword>
<evidence type="ECO:0000313" key="3">
    <source>
        <dbReference type="Proteomes" id="UP000249218"/>
    </source>
</evidence>
<gene>
    <name evidence="2" type="primary">HaOG207137</name>
    <name evidence="2" type="ORF">B5X24_HaOG207137</name>
</gene>
<evidence type="ECO:0000256" key="1">
    <source>
        <dbReference type="SAM" id="Phobius"/>
    </source>
</evidence>
<evidence type="ECO:0000313" key="2">
    <source>
        <dbReference type="EMBL" id="PZC74824.1"/>
    </source>
</evidence>
<accession>A0A2W1BMI1</accession>
<feature type="transmembrane region" description="Helical" evidence="1">
    <location>
        <begin position="23"/>
        <end position="42"/>
    </location>
</feature>
<keyword evidence="1" id="KW-1133">Transmembrane helix</keyword>
<dbReference type="Proteomes" id="UP000249218">
    <property type="component" value="Unassembled WGS sequence"/>
</dbReference>
<keyword evidence="3" id="KW-1185">Reference proteome</keyword>
<name>A0A2W1BMI1_HELAM</name>